<keyword evidence="1" id="KW-0540">Nuclease</keyword>
<dbReference type="Proteomes" id="UP000478052">
    <property type="component" value="Unassembled WGS sequence"/>
</dbReference>
<gene>
    <name evidence="1" type="ORF">FWK35_00025514</name>
</gene>
<accession>A0A6G0VZ69</accession>
<reference evidence="1 2" key="1">
    <citation type="submission" date="2019-08" db="EMBL/GenBank/DDBJ databases">
        <title>Whole genome of Aphis craccivora.</title>
        <authorList>
            <person name="Voronova N.V."/>
            <person name="Shulinski R.S."/>
            <person name="Bandarenka Y.V."/>
            <person name="Zhorov D.G."/>
            <person name="Warner D."/>
        </authorList>
    </citation>
    <scope>NUCLEOTIDE SEQUENCE [LARGE SCALE GENOMIC DNA]</scope>
    <source>
        <strain evidence="1">180601</strain>
        <tissue evidence="1">Whole Body</tissue>
    </source>
</reference>
<dbReference type="OrthoDB" id="10261556at2759"/>
<keyword evidence="1" id="KW-0269">Exonuclease</keyword>
<protein>
    <submittedName>
        <fullName evidence="1">Werner Syndrome-like exonuclease isoform X1</fullName>
    </submittedName>
</protein>
<dbReference type="EMBL" id="VUJU01010250">
    <property type="protein sequence ID" value="KAF0715064.1"/>
    <property type="molecule type" value="Genomic_DNA"/>
</dbReference>
<dbReference type="AlphaFoldDB" id="A0A6G0VZ69"/>
<evidence type="ECO:0000313" key="2">
    <source>
        <dbReference type="Proteomes" id="UP000478052"/>
    </source>
</evidence>
<evidence type="ECO:0000313" key="1">
    <source>
        <dbReference type="EMBL" id="KAF0715064.1"/>
    </source>
</evidence>
<name>A0A6G0VZ69_APHCR</name>
<comment type="caution">
    <text evidence="1">The sequence shown here is derived from an EMBL/GenBank/DDBJ whole genome shotgun (WGS) entry which is preliminary data.</text>
</comment>
<proteinExistence type="predicted"/>
<keyword evidence="2" id="KW-1185">Reference proteome</keyword>
<sequence>MANIVLDLPLQMTEKPVINKTKEFIQFKGQIKQCLYPNMLASCAEEILTKIESNKIHKVVYGFDMEWPVTYDGKPKKNCSYTNLH</sequence>
<keyword evidence="1" id="KW-0378">Hydrolase</keyword>
<dbReference type="GO" id="GO:0004527">
    <property type="term" value="F:exonuclease activity"/>
    <property type="evidence" value="ECO:0007669"/>
    <property type="project" value="UniProtKB-KW"/>
</dbReference>
<organism evidence="1 2">
    <name type="scientific">Aphis craccivora</name>
    <name type="common">Cowpea aphid</name>
    <dbReference type="NCBI Taxonomy" id="307492"/>
    <lineage>
        <taxon>Eukaryota</taxon>
        <taxon>Metazoa</taxon>
        <taxon>Ecdysozoa</taxon>
        <taxon>Arthropoda</taxon>
        <taxon>Hexapoda</taxon>
        <taxon>Insecta</taxon>
        <taxon>Pterygota</taxon>
        <taxon>Neoptera</taxon>
        <taxon>Paraneoptera</taxon>
        <taxon>Hemiptera</taxon>
        <taxon>Sternorrhyncha</taxon>
        <taxon>Aphidomorpha</taxon>
        <taxon>Aphidoidea</taxon>
        <taxon>Aphididae</taxon>
        <taxon>Aphidini</taxon>
        <taxon>Aphis</taxon>
        <taxon>Aphis</taxon>
    </lineage>
</organism>